<feature type="compositionally biased region" description="Low complexity" evidence="1">
    <location>
        <begin position="223"/>
        <end position="258"/>
    </location>
</feature>
<feature type="compositionally biased region" description="Polar residues" evidence="1">
    <location>
        <begin position="85"/>
        <end position="110"/>
    </location>
</feature>
<name>A0A385ZBG5_9ADEN</name>
<accession>A0A385ZBG5</accession>
<dbReference type="Proteomes" id="UP000317129">
    <property type="component" value="Segment"/>
</dbReference>
<sequence>MTTTRPPKRRPRPPFKPPRLREPLPHDTRLRRRWKSSSRSSSETASPISHSGTSTSNTKITISAPKKKSALSPFSEIVSEAIAVSTPSCPPTTRTLCGSPSTIPTKTGSIKCSKKKATMPRSSPSPSASGWTATSTPSSSAEAGSPTPSSSTTSSSPASRSPSPTETSTTPRASPPSRPTPPSTACPSSKRNRPLSPSTLWKETRVHVTSTKNPFSCGRRRCSSTAPTSPSPTPSCVVTPPSSSSPPRTTRPRPASTPGANSKTLSPP</sequence>
<feature type="compositionally biased region" description="Polar residues" evidence="1">
    <location>
        <begin position="259"/>
        <end position="268"/>
    </location>
</feature>
<feature type="compositionally biased region" description="Polar residues" evidence="1">
    <location>
        <begin position="195"/>
        <end position="214"/>
    </location>
</feature>
<proteinExistence type="predicted"/>
<evidence type="ECO:0000313" key="2">
    <source>
        <dbReference type="EMBL" id="AYC35459.1"/>
    </source>
</evidence>
<feature type="region of interest" description="Disordered" evidence="1">
    <location>
        <begin position="1"/>
        <end position="71"/>
    </location>
</feature>
<protein>
    <submittedName>
        <fullName evidence="2">0RF13</fullName>
    </submittedName>
</protein>
<organism evidence="2 3">
    <name type="scientific">Fowl adenovirus 8b</name>
    <dbReference type="NCBI Taxonomy" id="586029"/>
    <lineage>
        <taxon>Viruses</taxon>
        <taxon>Varidnaviria</taxon>
        <taxon>Bamfordvirae</taxon>
        <taxon>Preplasmiviricota</taxon>
        <taxon>Polisuviricotina</taxon>
        <taxon>Pharingeaviricetes</taxon>
        <taxon>Rowavirales</taxon>
        <taxon>Adenoviridae</taxon>
        <taxon>Aviadenovirus</taxon>
        <taxon>Aviadenovirus hepatitidis</taxon>
        <taxon>Fowl aviadenovirus E</taxon>
    </lineage>
</organism>
<evidence type="ECO:0000256" key="1">
    <source>
        <dbReference type="SAM" id="MobiDB-lite"/>
    </source>
</evidence>
<dbReference type="EMBL" id="MG712775">
    <property type="protein sequence ID" value="AYC35459.1"/>
    <property type="molecule type" value="Genomic_DNA"/>
</dbReference>
<evidence type="ECO:0000313" key="3">
    <source>
        <dbReference type="Proteomes" id="UP000317129"/>
    </source>
</evidence>
<feature type="compositionally biased region" description="Basic and acidic residues" evidence="1">
    <location>
        <begin position="19"/>
        <end position="28"/>
    </location>
</feature>
<feature type="region of interest" description="Disordered" evidence="1">
    <location>
        <begin position="84"/>
        <end position="268"/>
    </location>
</feature>
<feature type="compositionally biased region" description="Polar residues" evidence="1">
    <location>
        <begin position="50"/>
        <end position="61"/>
    </location>
</feature>
<feature type="compositionally biased region" description="Pro residues" evidence="1">
    <location>
        <begin position="173"/>
        <end position="184"/>
    </location>
</feature>
<feature type="compositionally biased region" description="Low complexity" evidence="1">
    <location>
        <begin position="37"/>
        <end position="49"/>
    </location>
</feature>
<feature type="compositionally biased region" description="Basic residues" evidence="1">
    <location>
        <begin position="1"/>
        <end position="13"/>
    </location>
</feature>
<reference evidence="2" key="1">
    <citation type="journal article" date="2018" name="Poult. Sci.">
        <title>Pathogenicity and complete genome sequence of a fowl adenovirus serotype 8b isolate from China.</title>
        <authorList>
            <person name="Huang Q."/>
            <person name="Ma X."/>
            <person name="Huang X."/>
            <person name="Huang Y."/>
            <person name="Yang S."/>
            <person name="Zhang L."/>
            <person name="Cui N."/>
            <person name="Xu C."/>
        </authorList>
    </citation>
    <scope>NUCLEOTIDE SEQUENCE [LARGE SCALE GENOMIC DNA]</scope>
    <source>
        <strain evidence="2">SD1356</strain>
    </source>
</reference>
<feature type="compositionally biased region" description="Low complexity" evidence="1">
    <location>
        <begin position="120"/>
        <end position="172"/>
    </location>
</feature>